<keyword evidence="11" id="KW-1185">Reference proteome</keyword>
<dbReference type="InterPro" id="IPR012259">
    <property type="entry name" value="DHFR"/>
</dbReference>
<evidence type="ECO:0000256" key="4">
    <source>
        <dbReference type="ARBA" id="ARBA00022563"/>
    </source>
</evidence>
<comment type="catalytic activity">
    <reaction evidence="8">
        <text>(6S)-5,6,7,8-tetrahydrofolate + NADP(+) = 7,8-dihydrofolate + NADPH + H(+)</text>
        <dbReference type="Rhea" id="RHEA:15009"/>
        <dbReference type="ChEBI" id="CHEBI:15378"/>
        <dbReference type="ChEBI" id="CHEBI:57451"/>
        <dbReference type="ChEBI" id="CHEBI:57453"/>
        <dbReference type="ChEBI" id="CHEBI:57783"/>
        <dbReference type="ChEBI" id="CHEBI:58349"/>
        <dbReference type="EC" id="1.5.1.3"/>
    </reaction>
</comment>
<keyword evidence="5 8" id="KW-0521">NADP</keyword>
<comment type="function">
    <text evidence="7 8">Key enzyme in folate metabolism. Catalyzes an essential reaction for de novo glycine and purine synthesis, and for DNA precursor synthesis.</text>
</comment>
<dbReference type="PROSITE" id="PS51330">
    <property type="entry name" value="DHFR_2"/>
    <property type="match status" value="1"/>
</dbReference>
<dbReference type="GO" id="GO:0046452">
    <property type="term" value="P:dihydrofolate metabolic process"/>
    <property type="evidence" value="ECO:0007669"/>
    <property type="project" value="TreeGrafter"/>
</dbReference>
<dbReference type="InterPro" id="IPR024072">
    <property type="entry name" value="DHFR-like_dom_sf"/>
</dbReference>
<dbReference type="GO" id="GO:0046655">
    <property type="term" value="P:folic acid metabolic process"/>
    <property type="evidence" value="ECO:0007669"/>
    <property type="project" value="TreeGrafter"/>
</dbReference>
<evidence type="ECO:0000256" key="7">
    <source>
        <dbReference type="ARBA" id="ARBA00025067"/>
    </source>
</evidence>
<dbReference type="GO" id="GO:0004146">
    <property type="term" value="F:dihydrofolate reductase activity"/>
    <property type="evidence" value="ECO:0007669"/>
    <property type="project" value="UniProtKB-EC"/>
</dbReference>
<evidence type="ECO:0000259" key="9">
    <source>
        <dbReference type="PROSITE" id="PS51330"/>
    </source>
</evidence>
<evidence type="ECO:0000313" key="10">
    <source>
        <dbReference type="EMBL" id="RCX02113.1"/>
    </source>
</evidence>
<dbReference type="FunFam" id="3.40.430.10:FF:000001">
    <property type="entry name" value="Dihydrofolate reductase"/>
    <property type="match status" value="1"/>
</dbReference>
<keyword evidence="6 8" id="KW-0560">Oxidoreductase</keyword>
<dbReference type="AlphaFoldDB" id="A0A368ZYU6"/>
<protein>
    <recommendedName>
        <fullName evidence="3 8">Dihydrofolate reductase</fullName>
        <ecNumber evidence="3 8">1.5.1.3</ecNumber>
    </recommendedName>
</protein>
<keyword evidence="4 8" id="KW-0554">One-carbon metabolism</keyword>
<evidence type="ECO:0000256" key="8">
    <source>
        <dbReference type="PIRNR" id="PIRNR000194"/>
    </source>
</evidence>
<dbReference type="EC" id="1.5.1.3" evidence="3 8"/>
<evidence type="ECO:0000256" key="2">
    <source>
        <dbReference type="ARBA" id="ARBA00009539"/>
    </source>
</evidence>
<comment type="similarity">
    <text evidence="2 8">Belongs to the dihydrofolate reductase family.</text>
</comment>
<evidence type="ECO:0000256" key="5">
    <source>
        <dbReference type="ARBA" id="ARBA00022857"/>
    </source>
</evidence>
<dbReference type="CDD" id="cd00209">
    <property type="entry name" value="DHFR"/>
    <property type="match status" value="1"/>
</dbReference>
<comment type="pathway">
    <text evidence="1 8">Cofactor biosynthesis; tetrahydrofolate biosynthesis; 5,6,7,8-tetrahydrofolate from 7,8-dihydrofolate: step 1/1.</text>
</comment>
<dbReference type="GO" id="GO:0005829">
    <property type="term" value="C:cytosol"/>
    <property type="evidence" value="ECO:0007669"/>
    <property type="project" value="TreeGrafter"/>
</dbReference>
<name>A0A368ZYU6_9FLAO</name>
<dbReference type="PIRSF" id="PIRSF000194">
    <property type="entry name" value="DHFR"/>
    <property type="match status" value="1"/>
</dbReference>
<dbReference type="UniPathway" id="UPA00077">
    <property type="reaction ID" value="UER00158"/>
</dbReference>
<evidence type="ECO:0000313" key="11">
    <source>
        <dbReference type="Proteomes" id="UP000253517"/>
    </source>
</evidence>
<dbReference type="EMBL" id="QPJS01000005">
    <property type="protein sequence ID" value="RCX02113.1"/>
    <property type="molecule type" value="Genomic_DNA"/>
</dbReference>
<dbReference type="GO" id="GO:0046654">
    <property type="term" value="P:tetrahydrofolate biosynthetic process"/>
    <property type="evidence" value="ECO:0007669"/>
    <property type="project" value="UniProtKB-UniPathway"/>
</dbReference>
<dbReference type="PANTHER" id="PTHR48069:SF3">
    <property type="entry name" value="DIHYDROFOLATE REDUCTASE"/>
    <property type="match status" value="1"/>
</dbReference>
<dbReference type="PRINTS" id="PR00070">
    <property type="entry name" value="DHFR"/>
</dbReference>
<dbReference type="SUPFAM" id="SSF53597">
    <property type="entry name" value="Dihydrofolate reductase-like"/>
    <property type="match status" value="1"/>
</dbReference>
<sequence>MPELIIIAAIAQNRALGRNNQLLWHLPADLRHFKKLTIGQVVLMGRRTYESIGRPLPNRINVVITRNRDFHPQGVEIFHSLQEAIKAKNDCEKLYIAGGADIYRQALPLAHRMELTIVHRDYDADTWFPEWNPDEWETQNTQQITDRDSDTEVQLTFLSLIRKQTTSP</sequence>
<dbReference type="Pfam" id="PF00186">
    <property type="entry name" value="DHFR_1"/>
    <property type="match status" value="1"/>
</dbReference>
<evidence type="ECO:0000256" key="3">
    <source>
        <dbReference type="ARBA" id="ARBA00012856"/>
    </source>
</evidence>
<gene>
    <name evidence="10" type="ORF">DES35_10584</name>
</gene>
<organism evidence="10 11">
    <name type="scientific">Schleiferia thermophila</name>
    <dbReference type="NCBI Taxonomy" id="884107"/>
    <lineage>
        <taxon>Bacteria</taxon>
        <taxon>Pseudomonadati</taxon>
        <taxon>Bacteroidota</taxon>
        <taxon>Flavobacteriia</taxon>
        <taxon>Flavobacteriales</taxon>
        <taxon>Schleiferiaceae</taxon>
        <taxon>Schleiferia</taxon>
    </lineage>
</organism>
<dbReference type="PANTHER" id="PTHR48069">
    <property type="entry name" value="DIHYDROFOLATE REDUCTASE"/>
    <property type="match status" value="1"/>
</dbReference>
<reference evidence="10 11" key="1">
    <citation type="submission" date="2018-07" db="EMBL/GenBank/DDBJ databases">
        <title>Genomic Encyclopedia of Type Strains, Phase IV (KMG-IV): sequencing the most valuable type-strain genomes for metagenomic binning, comparative biology and taxonomic classification.</title>
        <authorList>
            <person name="Goeker M."/>
        </authorList>
    </citation>
    <scope>NUCLEOTIDE SEQUENCE [LARGE SCALE GENOMIC DNA]</scope>
    <source>
        <strain evidence="10 11">DSM 21410</strain>
    </source>
</reference>
<dbReference type="GO" id="GO:0006730">
    <property type="term" value="P:one-carbon metabolic process"/>
    <property type="evidence" value="ECO:0007669"/>
    <property type="project" value="UniProtKB-KW"/>
</dbReference>
<evidence type="ECO:0000256" key="6">
    <source>
        <dbReference type="ARBA" id="ARBA00023002"/>
    </source>
</evidence>
<evidence type="ECO:0000256" key="1">
    <source>
        <dbReference type="ARBA" id="ARBA00004903"/>
    </source>
</evidence>
<dbReference type="Proteomes" id="UP000253517">
    <property type="component" value="Unassembled WGS sequence"/>
</dbReference>
<accession>A0A368ZYU6</accession>
<feature type="domain" description="DHFR" evidence="9">
    <location>
        <begin position="3"/>
        <end position="162"/>
    </location>
</feature>
<proteinExistence type="inferred from homology"/>
<dbReference type="InterPro" id="IPR001796">
    <property type="entry name" value="DHFR_dom"/>
</dbReference>
<dbReference type="Gene3D" id="3.40.430.10">
    <property type="entry name" value="Dihydrofolate Reductase, subunit A"/>
    <property type="match status" value="1"/>
</dbReference>
<dbReference type="RefSeq" id="WP_170125738.1">
    <property type="nucleotide sequence ID" value="NZ_BHZF01000004.1"/>
</dbReference>
<comment type="caution">
    <text evidence="10">The sequence shown here is derived from an EMBL/GenBank/DDBJ whole genome shotgun (WGS) entry which is preliminary data.</text>
</comment>
<dbReference type="GO" id="GO:0070401">
    <property type="term" value="F:NADP+ binding"/>
    <property type="evidence" value="ECO:0007669"/>
    <property type="project" value="UniProtKB-ARBA"/>
</dbReference>